<dbReference type="AlphaFoldDB" id="A0A645EBY3"/>
<protein>
    <submittedName>
        <fullName evidence="1">Uncharacterized protein</fullName>
    </submittedName>
</protein>
<accession>A0A645EBY3</accession>
<sequence>MLPFILDGETPFENGDYIFVPEVRKAVEDKKKEMPAYIVKAGKLVPFTLKMDDITDDERKIILAGCLINFYAGK</sequence>
<reference evidence="1" key="1">
    <citation type="submission" date="2019-08" db="EMBL/GenBank/DDBJ databases">
        <authorList>
            <person name="Kucharzyk K."/>
            <person name="Murdoch R.W."/>
            <person name="Higgins S."/>
            <person name="Loffler F."/>
        </authorList>
    </citation>
    <scope>NUCLEOTIDE SEQUENCE</scope>
</reference>
<gene>
    <name evidence="1" type="ORF">SDC9_146031</name>
</gene>
<comment type="caution">
    <text evidence="1">The sequence shown here is derived from an EMBL/GenBank/DDBJ whole genome shotgun (WGS) entry which is preliminary data.</text>
</comment>
<dbReference type="EMBL" id="VSSQ01044973">
    <property type="protein sequence ID" value="MPM98841.1"/>
    <property type="molecule type" value="Genomic_DNA"/>
</dbReference>
<proteinExistence type="predicted"/>
<organism evidence="1">
    <name type="scientific">bioreactor metagenome</name>
    <dbReference type="NCBI Taxonomy" id="1076179"/>
    <lineage>
        <taxon>unclassified sequences</taxon>
        <taxon>metagenomes</taxon>
        <taxon>ecological metagenomes</taxon>
    </lineage>
</organism>
<evidence type="ECO:0000313" key="1">
    <source>
        <dbReference type="EMBL" id="MPM98841.1"/>
    </source>
</evidence>
<name>A0A645EBY3_9ZZZZ</name>